<feature type="region of interest" description="Disordered" evidence="1">
    <location>
        <begin position="26"/>
        <end position="60"/>
    </location>
</feature>
<accession>A0A5S4YFQ2</accession>
<evidence type="ECO:0000256" key="1">
    <source>
        <dbReference type="SAM" id="MobiDB-lite"/>
    </source>
</evidence>
<gene>
    <name evidence="2" type="ORF">FXV83_28290</name>
</gene>
<dbReference type="Proteomes" id="UP000324797">
    <property type="component" value="Unassembled WGS sequence"/>
</dbReference>
<evidence type="ECO:0000313" key="3">
    <source>
        <dbReference type="Proteomes" id="UP000324797"/>
    </source>
</evidence>
<keyword evidence="3" id="KW-1185">Reference proteome</keyword>
<evidence type="ECO:0000313" key="2">
    <source>
        <dbReference type="EMBL" id="TYO63231.1"/>
    </source>
</evidence>
<reference evidence="2 3" key="1">
    <citation type="submission" date="2019-08" db="EMBL/GenBank/DDBJ databases">
        <title>Bradyrhizobium hipponensis sp. nov., a rhizobium isolated from a Lupinus angustifolius root nodule in Tunisia.</title>
        <authorList>
            <person name="Off K."/>
            <person name="Rejili M."/>
            <person name="Mars M."/>
            <person name="Brachmann A."/>
            <person name="Marin M."/>
        </authorList>
    </citation>
    <scope>NUCLEOTIDE SEQUENCE [LARGE SCALE GENOMIC DNA]</scope>
    <source>
        <strain evidence="3">aSej3</strain>
    </source>
</reference>
<dbReference type="EMBL" id="VSTH01000103">
    <property type="protein sequence ID" value="TYO63231.1"/>
    <property type="molecule type" value="Genomic_DNA"/>
</dbReference>
<sequence>MRPEFKPPRNEWHCFCEGGALPPTLAGEGWGEGVSTIENPQEDRALTRRLAPTSPASGRG</sequence>
<protein>
    <submittedName>
        <fullName evidence="2">Uncharacterized protein</fullName>
    </submittedName>
</protein>
<name>A0A5S4YFQ2_9BRAD</name>
<dbReference type="AlphaFoldDB" id="A0A5S4YFQ2"/>
<proteinExistence type="predicted"/>
<organism evidence="2 3">
    <name type="scientific">Bradyrhizobium hipponense</name>
    <dbReference type="NCBI Taxonomy" id="2605638"/>
    <lineage>
        <taxon>Bacteria</taxon>
        <taxon>Pseudomonadati</taxon>
        <taxon>Pseudomonadota</taxon>
        <taxon>Alphaproteobacteria</taxon>
        <taxon>Hyphomicrobiales</taxon>
        <taxon>Nitrobacteraceae</taxon>
        <taxon>Bradyrhizobium</taxon>
    </lineage>
</organism>
<comment type="caution">
    <text evidence="2">The sequence shown here is derived from an EMBL/GenBank/DDBJ whole genome shotgun (WGS) entry which is preliminary data.</text>
</comment>